<dbReference type="SUPFAM" id="SSF55073">
    <property type="entry name" value="Nucleotide cyclase"/>
    <property type="match status" value="1"/>
</dbReference>
<dbReference type="EMBL" id="JAUCBP010000012">
    <property type="protein sequence ID" value="MDM7861682.1"/>
    <property type="molecule type" value="Genomic_DNA"/>
</dbReference>
<dbReference type="CDD" id="cd01949">
    <property type="entry name" value="GGDEF"/>
    <property type="match status" value="1"/>
</dbReference>
<evidence type="ECO:0000313" key="5">
    <source>
        <dbReference type="Proteomes" id="UP001234343"/>
    </source>
</evidence>
<dbReference type="RefSeq" id="WP_289366331.1">
    <property type="nucleotide sequence ID" value="NZ_JAUCBP010000012.1"/>
</dbReference>
<dbReference type="SMART" id="SM00091">
    <property type="entry name" value="PAS"/>
    <property type="match status" value="1"/>
</dbReference>
<accession>A0ABT7SZR7</accession>
<evidence type="ECO:0000259" key="3">
    <source>
        <dbReference type="PROSITE" id="PS50887"/>
    </source>
</evidence>
<comment type="catalytic activity">
    <reaction evidence="2">
        <text>2 GTP = 3',3'-c-di-GMP + 2 diphosphate</text>
        <dbReference type="Rhea" id="RHEA:24898"/>
        <dbReference type="ChEBI" id="CHEBI:33019"/>
        <dbReference type="ChEBI" id="CHEBI:37565"/>
        <dbReference type="ChEBI" id="CHEBI:58805"/>
        <dbReference type="EC" id="2.7.7.65"/>
    </reaction>
</comment>
<evidence type="ECO:0000256" key="2">
    <source>
        <dbReference type="ARBA" id="ARBA00034247"/>
    </source>
</evidence>
<dbReference type="EC" id="2.7.7.65" evidence="1"/>
<dbReference type="CDD" id="cd00130">
    <property type="entry name" value="PAS"/>
    <property type="match status" value="1"/>
</dbReference>
<dbReference type="InterPro" id="IPR000160">
    <property type="entry name" value="GGDEF_dom"/>
</dbReference>
<sequence length="320" mass="36954">MSDSSQKALAEMHWQYDLLGSIEVGIVVINRDFTVEMWNQFMENHSGKLPSSVVGKSLFDVFPEVDKTWLLRKAQPVFDLRTPAFLIWEQRPYLFKFTTNRPITSSSDFMYQNVTIFPLATLGDKIEKICIMVYDVTDQALGQINIERLNGELEEMSRIDGLTRLFNRRYWQETFEREFKRAKRYDETCTVLMLDIDHFKKVNDTYGHQAGDKVIQALADVIRDTIRETDSAGRYGGEEFAILLPDTDAASVGYVAERLRKAAEKKQVKHEDHKIDFTISVGAAQYHERHQTALAWLEHADQALYQAKENGRNQAVIQTD</sequence>
<dbReference type="InterPro" id="IPR043128">
    <property type="entry name" value="Rev_trsase/Diguanyl_cyclase"/>
</dbReference>
<dbReference type="PROSITE" id="PS50887">
    <property type="entry name" value="GGDEF"/>
    <property type="match status" value="1"/>
</dbReference>
<feature type="domain" description="GGDEF" evidence="3">
    <location>
        <begin position="187"/>
        <end position="320"/>
    </location>
</feature>
<proteinExistence type="predicted"/>
<dbReference type="GO" id="GO:0052621">
    <property type="term" value="F:diguanylate cyclase activity"/>
    <property type="evidence" value="ECO:0007669"/>
    <property type="project" value="UniProtKB-EC"/>
</dbReference>
<dbReference type="InterPro" id="IPR050469">
    <property type="entry name" value="Diguanylate_Cyclase"/>
</dbReference>
<name>A0ABT7SZR7_9ALTE</name>
<evidence type="ECO:0000256" key="1">
    <source>
        <dbReference type="ARBA" id="ARBA00012528"/>
    </source>
</evidence>
<dbReference type="PANTHER" id="PTHR45138:SF9">
    <property type="entry name" value="DIGUANYLATE CYCLASE DGCM-RELATED"/>
    <property type="match status" value="1"/>
</dbReference>
<dbReference type="SUPFAM" id="SSF55785">
    <property type="entry name" value="PYP-like sensor domain (PAS domain)"/>
    <property type="match status" value="1"/>
</dbReference>
<dbReference type="InterPro" id="IPR029787">
    <property type="entry name" value="Nucleotide_cyclase"/>
</dbReference>
<comment type="caution">
    <text evidence="4">The sequence shown here is derived from an EMBL/GenBank/DDBJ whole genome shotgun (WGS) entry which is preliminary data.</text>
</comment>
<gene>
    <name evidence="4" type="ORF">QTP81_13860</name>
</gene>
<keyword evidence="5" id="KW-1185">Reference proteome</keyword>
<dbReference type="InterPro" id="IPR013656">
    <property type="entry name" value="PAS_4"/>
</dbReference>
<dbReference type="Pfam" id="PF00990">
    <property type="entry name" value="GGDEF"/>
    <property type="match status" value="1"/>
</dbReference>
<dbReference type="InterPro" id="IPR035965">
    <property type="entry name" value="PAS-like_dom_sf"/>
</dbReference>
<reference evidence="4 5" key="1">
    <citation type="submission" date="2023-06" db="EMBL/GenBank/DDBJ databases">
        <title>Alteromonas sp. ASW11-36 isolated from intertidal sand.</title>
        <authorList>
            <person name="Li Y."/>
        </authorList>
    </citation>
    <scope>NUCLEOTIDE SEQUENCE [LARGE SCALE GENOMIC DNA]</scope>
    <source>
        <strain evidence="4 5">ASW11-36</strain>
    </source>
</reference>
<dbReference type="Gene3D" id="3.30.450.20">
    <property type="entry name" value="PAS domain"/>
    <property type="match status" value="1"/>
</dbReference>
<dbReference type="SMART" id="SM00267">
    <property type="entry name" value="GGDEF"/>
    <property type="match status" value="1"/>
</dbReference>
<dbReference type="Gene3D" id="3.30.70.270">
    <property type="match status" value="1"/>
</dbReference>
<dbReference type="Pfam" id="PF08448">
    <property type="entry name" value="PAS_4"/>
    <property type="match status" value="1"/>
</dbReference>
<evidence type="ECO:0000313" key="4">
    <source>
        <dbReference type="EMBL" id="MDM7861682.1"/>
    </source>
</evidence>
<keyword evidence="4" id="KW-0808">Transferase</keyword>
<dbReference type="PANTHER" id="PTHR45138">
    <property type="entry name" value="REGULATORY COMPONENTS OF SENSORY TRANSDUCTION SYSTEM"/>
    <property type="match status" value="1"/>
</dbReference>
<keyword evidence="4" id="KW-0548">Nucleotidyltransferase</keyword>
<protein>
    <recommendedName>
        <fullName evidence="1">diguanylate cyclase</fullName>
        <ecNumber evidence="1">2.7.7.65</ecNumber>
    </recommendedName>
</protein>
<dbReference type="InterPro" id="IPR000014">
    <property type="entry name" value="PAS"/>
</dbReference>
<dbReference type="Proteomes" id="UP001234343">
    <property type="component" value="Unassembled WGS sequence"/>
</dbReference>
<dbReference type="NCBIfam" id="TIGR00254">
    <property type="entry name" value="GGDEF"/>
    <property type="match status" value="1"/>
</dbReference>
<organism evidence="4 5">
    <name type="scientific">Alteromonas arenosi</name>
    <dbReference type="NCBI Taxonomy" id="3055817"/>
    <lineage>
        <taxon>Bacteria</taxon>
        <taxon>Pseudomonadati</taxon>
        <taxon>Pseudomonadota</taxon>
        <taxon>Gammaproteobacteria</taxon>
        <taxon>Alteromonadales</taxon>
        <taxon>Alteromonadaceae</taxon>
        <taxon>Alteromonas/Salinimonas group</taxon>
        <taxon>Alteromonas</taxon>
    </lineage>
</organism>